<evidence type="ECO:0000313" key="3">
    <source>
        <dbReference type="Proteomes" id="UP000789572"/>
    </source>
</evidence>
<dbReference type="EMBL" id="CAJVPJ010006461">
    <property type="protein sequence ID" value="CAG8668922.1"/>
    <property type="molecule type" value="Genomic_DNA"/>
</dbReference>
<feature type="non-terminal residue" evidence="2">
    <location>
        <position position="70"/>
    </location>
</feature>
<evidence type="ECO:0000313" key="2">
    <source>
        <dbReference type="EMBL" id="CAG8668922.1"/>
    </source>
</evidence>
<dbReference type="AlphaFoldDB" id="A0A9N9ECV0"/>
<feature type="compositionally biased region" description="Low complexity" evidence="1">
    <location>
        <begin position="1"/>
        <end position="14"/>
    </location>
</feature>
<feature type="compositionally biased region" description="Polar residues" evidence="1">
    <location>
        <begin position="15"/>
        <end position="27"/>
    </location>
</feature>
<sequence>MLQSSPSPTTSRPTFQLSPTNQSTPSHNDTHSPRPTPSPPTPVDDGCIIRTHIEDLRNASPNDNSKGDGH</sequence>
<protein>
    <submittedName>
        <fullName evidence="2">7983_t:CDS:1</fullName>
    </submittedName>
</protein>
<feature type="region of interest" description="Disordered" evidence="1">
    <location>
        <begin position="1"/>
        <end position="70"/>
    </location>
</feature>
<dbReference type="Proteomes" id="UP000789572">
    <property type="component" value="Unassembled WGS sequence"/>
</dbReference>
<reference evidence="2" key="1">
    <citation type="submission" date="2021-06" db="EMBL/GenBank/DDBJ databases">
        <authorList>
            <person name="Kallberg Y."/>
            <person name="Tangrot J."/>
            <person name="Rosling A."/>
        </authorList>
    </citation>
    <scope>NUCLEOTIDE SEQUENCE</scope>
    <source>
        <strain evidence="2">IA702</strain>
    </source>
</reference>
<evidence type="ECO:0000256" key="1">
    <source>
        <dbReference type="SAM" id="MobiDB-lite"/>
    </source>
</evidence>
<proteinExistence type="predicted"/>
<comment type="caution">
    <text evidence="2">The sequence shown here is derived from an EMBL/GenBank/DDBJ whole genome shotgun (WGS) entry which is preliminary data.</text>
</comment>
<name>A0A9N9ECV0_9GLOM</name>
<organism evidence="2 3">
    <name type="scientific">Paraglomus occultum</name>
    <dbReference type="NCBI Taxonomy" id="144539"/>
    <lineage>
        <taxon>Eukaryota</taxon>
        <taxon>Fungi</taxon>
        <taxon>Fungi incertae sedis</taxon>
        <taxon>Mucoromycota</taxon>
        <taxon>Glomeromycotina</taxon>
        <taxon>Glomeromycetes</taxon>
        <taxon>Paraglomerales</taxon>
        <taxon>Paraglomeraceae</taxon>
        <taxon>Paraglomus</taxon>
    </lineage>
</organism>
<keyword evidence="3" id="KW-1185">Reference proteome</keyword>
<accession>A0A9N9ECV0</accession>
<gene>
    <name evidence="2" type="ORF">POCULU_LOCUS10855</name>
</gene>